<dbReference type="KEGG" id="rue:DT065_12555"/>
<sequence length="84" mass="10297">MRDNKLTPGSNMRWESLRVILPEHRERWLQHREGMKKVEKPELEEQKWEEFEQTIRESMEYGSFLEFTYWEDGTFMSGLDHASM</sequence>
<organism evidence="1 2">
    <name type="scientific">Salicibibacter kimchii</name>
    <dbReference type="NCBI Taxonomy" id="2099786"/>
    <lineage>
        <taxon>Bacteria</taxon>
        <taxon>Bacillati</taxon>
        <taxon>Bacillota</taxon>
        <taxon>Bacilli</taxon>
        <taxon>Bacillales</taxon>
        <taxon>Bacillaceae</taxon>
        <taxon>Salicibibacter</taxon>
    </lineage>
</organism>
<dbReference type="Pfam" id="PF08863">
    <property type="entry name" value="YolD"/>
    <property type="match status" value="1"/>
</dbReference>
<accession>A0A345C0M5</accession>
<dbReference type="AlphaFoldDB" id="A0A345C0M5"/>
<protein>
    <submittedName>
        <fullName evidence="1">YolD-like family protein</fullName>
    </submittedName>
</protein>
<name>A0A345C0M5_9BACI</name>
<dbReference type="Proteomes" id="UP000252100">
    <property type="component" value="Chromosome"/>
</dbReference>
<evidence type="ECO:0000313" key="1">
    <source>
        <dbReference type="EMBL" id="AXF56756.1"/>
    </source>
</evidence>
<dbReference type="InterPro" id="IPR014962">
    <property type="entry name" value="YolD"/>
</dbReference>
<dbReference type="OrthoDB" id="2376882at2"/>
<evidence type="ECO:0000313" key="2">
    <source>
        <dbReference type="Proteomes" id="UP000252100"/>
    </source>
</evidence>
<keyword evidence="2" id="KW-1185">Reference proteome</keyword>
<dbReference type="EMBL" id="CP031092">
    <property type="protein sequence ID" value="AXF56756.1"/>
    <property type="molecule type" value="Genomic_DNA"/>
</dbReference>
<gene>
    <name evidence="1" type="ORF">DT065_12555</name>
</gene>
<dbReference type="RefSeq" id="WP_114373961.1">
    <property type="nucleotide sequence ID" value="NZ_CP031092.1"/>
</dbReference>
<proteinExistence type="predicted"/>
<reference evidence="1 2" key="1">
    <citation type="journal article" date="2018" name="J. Microbiol.">
        <title>Salicibibacter kimchii gen. nov., sp. nov., a moderately halophilic and alkalitolerant bacterium in the family Bacillaceae, isolated from kimchi.</title>
        <authorList>
            <person name="Jang J.Y."/>
            <person name="Oh Y.J."/>
            <person name="Lim S.K."/>
            <person name="Park H.K."/>
            <person name="Lee C."/>
            <person name="Kim J.Y."/>
            <person name="Lee M.A."/>
            <person name="Choi H.J."/>
        </authorList>
    </citation>
    <scope>NUCLEOTIDE SEQUENCE [LARGE SCALE GENOMIC DNA]</scope>
    <source>
        <strain evidence="1 2">NKC1-1</strain>
    </source>
</reference>